<keyword evidence="8" id="KW-1185">Reference proteome</keyword>
<evidence type="ECO:0000256" key="4">
    <source>
        <dbReference type="ARBA" id="ARBA00023004"/>
    </source>
</evidence>
<dbReference type="PROSITE" id="PS51471">
    <property type="entry name" value="FE2OG_OXY"/>
    <property type="match status" value="1"/>
</dbReference>
<name>A0ABR3Z3C0_9PEZI</name>
<dbReference type="SUPFAM" id="SSF51197">
    <property type="entry name" value="Clavaminate synthase-like"/>
    <property type="match status" value="1"/>
</dbReference>
<dbReference type="EMBL" id="JAWCUI010000031">
    <property type="protein sequence ID" value="KAL1894682.1"/>
    <property type="molecule type" value="Genomic_DNA"/>
</dbReference>
<evidence type="ECO:0000259" key="6">
    <source>
        <dbReference type="PROSITE" id="PS51471"/>
    </source>
</evidence>
<dbReference type="PRINTS" id="PR00682">
    <property type="entry name" value="IPNSYNTHASE"/>
</dbReference>
<reference evidence="7 8" key="1">
    <citation type="journal article" date="2024" name="IMA Fungus">
        <title>IMA Genome - F19 : A genome assembly and annotation guide to empower mycologists, including annotated draft genome sequences of Ceratocystis pirilliformis, Diaporthe australafricana, Fusarium ophioides, Paecilomyces lecythidis, and Sporothrix stenoceras.</title>
        <authorList>
            <person name="Aylward J."/>
            <person name="Wilson A.M."/>
            <person name="Visagie C.M."/>
            <person name="Spraker J."/>
            <person name="Barnes I."/>
            <person name="Buitendag C."/>
            <person name="Ceriani C."/>
            <person name="Del Mar Angel L."/>
            <person name="du Plessis D."/>
            <person name="Fuchs T."/>
            <person name="Gasser K."/>
            <person name="Kramer D."/>
            <person name="Li W."/>
            <person name="Munsamy K."/>
            <person name="Piso A."/>
            <person name="Price J.L."/>
            <person name="Sonnekus B."/>
            <person name="Thomas C."/>
            <person name="van der Nest A."/>
            <person name="van Dijk A."/>
            <person name="van Heerden A."/>
            <person name="van Vuuren N."/>
            <person name="Yilmaz N."/>
            <person name="Duong T.A."/>
            <person name="van der Merwe N.A."/>
            <person name="Wingfield M.J."/>
            <person name="Wingfield B.D."/>
        </authorList>
    </citation>
    <scope>NUCLEOTIDE SEQUENCE [LARGE SCALE GENOMIC DNA]</scope>
    <source>
        <strain evidence="7 8">CMW 5346</strain>
    </source>
</reference>
<organism evidence="7 8">
    <name type="scientific">Sporothrix stenoceras</name>
    <dbReference type="NCBI Taxonomy" id="5173"/>
    <lineage>
        <taxon>Eukaryota</taxon>
        <taxon>Fungi</taxon>
        <taxon>Dikarya</taxon>
        <taxon>Ascomycota</taxon>
        <taxon>Pezizomycotina</taxon>
        <taxon>Sordariomycetes</taxon>
        <taxon>Sordariomycetidae</taxon>
        <taxon>Ophiostomatales</taxon>
        <taxon>Ophiostomataceae</taxon>
        <taxon>Sporothrix</taxon>
    </lineage>
</organism>
<dbReference type="InterPro" id="IPR027443">
    <property type="entry name" value="IPNS-like_sf"/>
</dbReference>
<proteinExistence type="inferred from homology"/>
<comment type="caution">
    <text evidence="7">The sequence shown here is derived from an EMBL/GenBank/DDBJ whole genome shotgun (WGS) entry which is preliminary data.</text>
</comment>
<evidence type="ECO:0000256" key="2">
    <source>
        <dbReference type="ARBA" id="ARBA00022723"/>
    </source>
</evidence>
<evidence type="ECO:0000313" key="7">
    <source>
        <dbReference type="EMBL" id="KAL1894682.1"/>
    </source>
</evidence>
<dbReference type="Pfam" id="PF14226">
    <property type="entry name" value="DIOX_N"/>
    <property type="match status" value="1"/>
</dbReference>
<dbReference type="Pfam" id="PF03171">
    <property type="entry name" value="2OG-FeII_Oxy"/>
    <property type="match status" value="1"/>
</dbReference>
<evidence type="ECO:0000256" key="3">
    <source>
        <dbReference type="ARBA" id="ARBA00023002"/>
    </source>
</evidence>
<evidence type="ECO:0000256" key="5">
    <source>
        <dbReference type="RuleBase" id="RU003682"/>
    </source>
</evidence>
<feature type="domain" description="Fe2OG dioxygenase" evidence="6">
    <location>
        <begin position="239"/>
        <end position="357"/>
    </location>
</feature>
<accession>A0ABR3Z3C0</accession>
<keyword evidence="4 5" id="KW-0408">Iron</keyword>
<comment type="similarity">
    <text evidence="1 5">Belongs to the iron/ascorbate-dependent oxidoreductase family.</text>
</comment>
<sequence>MATPEYMRVQLNTLAGHEYRRVSTAPTRPATADEIPVIDLEDMWFYSSRSTVMLNSRGTPDAAKKRIATAIRKAATGAGFFYVSNHGIPDRVTDEAVSQAKRFFQQPLANKMRVHSRSDPLGNGYSPLYSSFINRSETKDAKEGFNFRYLTEYDPLHQGPHANPDPTRAPGSSWTWEQQTRNLPGFNEATIAWWQSCLELSRGLVRLFALALDLPEEYFDDITTYPGSDGLYICYPGLSSEEAKEAKKKEDANKDKDAGKKDIDVGIGSHTDMQCFTLLWQDESGGLEVLLPQTGSSKRDSDPVYEWVGATPRPGTLVVNIADFLQRLSNDKFRSTVHRVYNRKQGARYSMPFFFGFNYDAECAVVPTCVDETRPAKYAPISCGMVGPCIFFRVYRYIPSNTLQWRDERMQLARSVPRPQANS</sequence>
<protein>
    <recommendedName>
        <fullName evidence="6">Fe2OG dioxygenase domain-containing protein</fullName>
    </recommendedName>
</protein>
<dbReference type="InterPro" id="IPR026992">
    <property type="entry name" value="DIOX_N"/>
</dbReference>
<dbReference type="PANTHER" id="PTHR10209">
    <property type="entry name" value="OXIDOREDUCTASE, 2OG-FE II OXYGENASE FAMILY PROTEIN"/>
    <property type="match status" value="1"/>
</dbReference>
<dbReference type="PANTHER" id="PTHR10209:SF804">
    <property type="entry name" value="FE2OG DIOXYGENASE DOMAIN-CONTAINING PROTEIN"/>
    <property type="match status" value="1"/>
</dbReference>
<keyword evidence="3 5" id="KW-0560">Oxidoreductase</keyword>
<dbReference type="InterPro" id="IPR044861">
    <property type="entry name" value="IPNS-like_FE2OG_OXY"/>
</dbReference>
<evidence type="ECO:0000256" key="1">
    <source>
        <dbReference type="ARBA" id="ARBA00008056"/>
    </source>
</evidence>
<evidence type="ECO:0000313" key="8">
    <source>
        <dbReference type="Proteomes" id="UP001583186"/>
    </source>
</evidence>
<dbReference type="InterPro" id="IPR005123">
    <property type="entry name" value="Oxoglu/Fe-dep_dioxygenase_dom"/>
</dbReference>
<dbReference type="Proteomes" id="UP001583186">
    <property type="component" value="Unassembled WGS sequence"/>
</dbReference>
<gene>
    <name evidence="7" type="ORF">Sste5346_005654</name>
</gene>
<dbReference type="Gene3D" id="2.60.120.330">
    <property type="entry name" value="B-lactam Antibiotic, Isopenicillin N Synthase, Chain"/>
    <property type="match status" value="1"/>
</dbReference>
<keyword evidence="2 5" id="KW-0479">Metal-binding</keyword>